<evidence type="ECO:0000256" key="1">
    <source>
        <dbReference type="SAM" id="MobiDB-lite"/>
    </source>
</evidence>
<reference evidence="2" key="1">
    <citation type="submission" date="2021-06" db="EMBL/GenBank/DDBJ databases">
        <authorList>
            <person name="Hodson N. C."/>
            <person name="Mongue J. A."/>
            <person name="Jaron S. K."/>
        </authorList>
    </citation>
    <scope>NUCLEOTIDE SEQUENCE</scope>
</reference>
<evidence type="ECO:0000313" key="2">
    <source>
        <dbReference type="EMBL" id="CAG7634193.1"/>
    </source>
</evidence>
<feature type="region of interest" description="Disordered" evidence="1">
    <location>
        <begin position="1"/>
        <end position="45"/>
    </location>
</feature>
<sequence>MTSFNALASEEANSTIASQGPKSSHSGETIIPTEVGKSNDSEDSQDLFPQQLQENYRNGFLHIFGLNGSFSTTINKRLEELEKDSFLQTTMLKYLLKVICTELYPRSLLSPIRGPGWTKTFSTNSIGQIAAAIPDNYALAVEIVNYLNVKLTNYELYLQDGLEHHRAQTTVFSKSREVMTFKYNLASYYPTGILLYRKMSSWTPQEY</sequence>
<name>A0A8J2NQ55_9HEXA</name>
<comment type="caution">
    <text evidence="2">The sequence shown here is derived from an EMBL/GenBank/DDBJ whole genome shotgun (WGS) entry which is preliminary data.</text>
</comment>
<keyword evidence="3" id="KW-1185">Reference proteome</keyword>
<feature type="compositionally biased region" description="Polar residues" evidence="1">
    <location>
        <begin position="1"/>
        <end position="27"/>
    </location>
</feature>
<organism evidence="2 3">
    <name type="scientific">Allacma fusca</name>
    <dbReference type="NCBI Taxonomy" id="39272"/>
    <lineage>
        <taxon>Eukaryota</taxon>
        <taxon>Metazoa</taxon>
        <taxon>Ecdysozoa</taxon>
        <taxon>Arthropoda</taxon>
        <taxon>Hexapoda</taxon>
        <taxon>Collembola</taxon>
        <taxon>Symphypleona</taxon>
        <taxon>Sminthuridae</taxon>
        <taxon>Allacma</taxon>
    </lineage>
</organism>
<gene>
    <name evidence="2" type="ORF">AFUS01_LOCUS199</name>
</gene>
<accession>A0A8J2NQ55</accession>
<dbReference type="Proteomes" id="UP000708208">
    <property type="component" value="Unassembled WGS sequence"/>
</dbReference>
<evidence type="ECO:0000313" key="3">
    <source>
        <dbReference type="Proteomes" id="UP000708208"/>
    </source>
</evidence>
<dbReference type="EMBL" id="CAJVCH010000791">
    <property type="protein sequence ID" value="CAG7634193.1"/>
    <property type="molecule type" value="Genomic_DNA"/>
</dbReference>
<protein>
    <submittedName>
        <fullName evidence="2">Uncharacterized protein</fullName>
    </submittedName>
</protein>
<proteinExistence type="predicted"/>
<dbReference type="AlphaFoldDB" id="A0A8J2NQ55"/>